<dbReference type="AlphaFoldDB" id="U2L937"/>
<proteinExistence type="predicted"/>
<name>U2L937_9BACT</name>
<dbReference type="Proteomes" id="UP000017023">
    <property type="component" value="Unassembled WGS sequence"/>
</dbReference>
<protein>
    <submittedName>
        <fullName evidence="1">Uncharacterized protein</fullName>
    </submittedName>
</protein>
<accession>U2L937</accession>
<gene>
    <name evidence="1" type="ORF">HMPREF9145_1980</name>
</gene>
<evidence type="ECO:0000313" key="1">
    <source>
        <dbReference type="EMBL" id="ERK00856.1"/>
    </source>
</evidence>
<reference evidence="1 2" key="1">
    <citation type="submission" date="2013-08" db="EMBL/GenBank/DDBJ databases">
        <authorList>
            <person name="Durkin A.S."/>
            <person name="Haft D.R."/>
            <person name="McCorrison J."/>
            <person name="Torralba M."/>
            <person name="Gillis M."/>
            <person name="Haft D.H."/>
            <person name="Methe B."/>
            <person name="Sutton G."/>
            <person name="Nelson K.E."/>
        </authorList>
    </citation>
    <scope>NUCLEOTIDE SEQUENCE [LARGE SCALE GENOMIC DNA]</scope>
    <source>
        <strain evidence="1 2">F0493</strain>
    </source>
</reference>
<sequence>MKYSYHGVINGNIRMNTCWITPKRYNAYSIAKCVLIYYLWHDLLKYQ</sequence>
<dbReference type="EMBL" id="AWGW01000017">
    <property type="protein sequence ID" value="ERK00856.1"/>
    <property type="molecule type" value="Genomic_DNA"/>
</dbReference>
<evidence type="ECO:0000313" key="2">
    <source>
        <dbReference type="Proteomes" id="UP000017023"/>
    </source>
</evidence>
<organism evidence="1 2">
    <name type="scientific">Segatella salivae F0493</name>
    <dbReference type="NCBI Taxonomy" id="1395125"/>
    <lineage>
        <taxon>Bacteria</taxon>
        <taxon>Pseudomonadati</taxon>
        <taxon>Bacteroidota</taxon>
        <taxon>Bacteroidia</taxon>
        <taxon>Bacteroidales</taxon>
        <taxon>Prevotellaceae</taxon>
        <taxon>Segatella</taxon>
    </lineage>
</organism>
<comment type="caution">
    <text evidence="1">The sequence shown here is derived from an EMBL/GenBank/DDBJ whole genome shotgun (WGS) entry which is preliminary data.</text>
</comment>